<sequence>MVPSQCRGSSGCGWGEAAAAQRRSSAWAGTGCRVWPLAGPACAWAVVRGDGRLPAQRSATGRERGWAAARAWAAPQASSAARWEERRPAPS</sequence>
<keyword evidence="3" id="KW-1185">Reference proteome</keyword>
<feature type="compositionally biased region" description="Basic and acidic residues" evidence="1">
    <location>
        <begin position="82"/>
        <end position="91"/>
    </location>
</feature>
<proteinExistence type="predicted"/>
<dbReference type="AlphaFoldDB" id="A0A2T7CSZ4"/>
<protein>
    <submittedName>
        <fullName evidence="2">Uncharacterized protein</fullName>
    </submittedName>
</protein>
<feature type="compositionally biased region" description="Low complexity" evidence="1">
    <location>
        <begin position="71"/>
        <end position="81"/>
    </location>
</feature>
<evidence type="ECO:0000313" key="2">
    <source>
        <dbReference type="EMBL" id="PUZ46452.1"/>
    </source>
</evidence>
<dbReference type="Proteomes" id="UP000244336">
    <property type="component" value="Chromosome 7"/>
</dbReference>
<dbReference type="EMBL" id="CM009755">
    <property type="protein sequence ID" value="PUZ46452.1"/>
    <property type="molecule type" value="Genomic_DNA"/>
</dbReference>
<feature type="region of interest" description="Disordered" evidence="1">
    <location>
        <begin position="71"/>
        <end position="91"/>
    </location>
</feature>
<reference evidence="2 3" key="1">
    <citation type="submission" date="2018-04" db="EMBL/GenBank/DDBJ databases">
        <title>WGS assembly of Panicum hallii var. hallii HAL2.</title>
        <authorList>
            <person name="Lovell J."/>
            <person name="Jenkins J."/>
            <person name="Lowry D."/>
            <person name="Mamidi S."/>
            <person name="Sreedasyam A."/>
            <person name="Weng X."/>
            <person name="Barry K."/>
            <person name="Bonette J."/>
            <person name="Campitelli B."/>
            <person name="Daum C."/>
            <person name="Gordon S."/>
            <person name="Gould B."/>
            <person name="Lipzen A."/>
            <person name="MacQueen A."/>
            <person name="Palacio-Mejia J."/>
            <person name="Plott C."/>
            <person name="Shakirov E."/>
            <person name="Shu S."/>
            <person name="Yoshinaga Y."/>
            <person name="Zane M."/>
            <person name="Rokhsar D."/>
            <person name="Grimwood J."/>
            <person name="Schmutz J."/>
            <person name="Juenger T."/>
        </authorList>
    </citation>
    <scope>NUCLEOTIDE SEQUENCE [LARGE SCALE GENOMIC DNA]</scope>
    <source>
        <strain evidence="3">cv. HAL2</strain>
    </source>
</reference>
<evidence type="ECO:0000256" key="1">
    <source>
        <dbReference type="SAM" id="MobiDB-lite"/>
    </source>
</evidence>
<organism evidence="2 3">
    <name type="scientific">Panicum hallii var. hallii</name>
    <dbReference type="NCBI Taxonomy" id="1504633"/>
    <lineage>
        <taxon>Eukaryota</taxon>
        <taxon>Viridiplantae</taxon>
        <taxon>Streptophyta</taxon>
        <taxon>Embryophyta</taxon>
        <taxon>Tracheophyta</taxon>
        <taxon>Spermatophyta</taxon>
        <taxon>Magnoliopsida</taxon>
        <taxon>Liliopsida</taxon>
        <taxon>Poales</taxon>
        <taxon>Poaceae</taxon>
        <taxon>PACMAD clade</taxon>
        <taxon>Panicoideae</taxon>
        <taxon>Panicodae</taxon>
        <taxon>Paniceae</taxon>
        <taxon>Panicinae</taxon>
        <taxon>Panicum</taxon>
        <taxon>Panicum sect. Panicum</taxon>
    </lineage>
</organism>
<evidence type="ECO:0000313" key="3">
    <source>
        <dbReference type="Proteomes" id="UP000244336"/>
    </source>
</evidence>
<accession>A0A2T7CSZ4</accession>
<name>A0A2T7CSZ4_9POAL</name>
<dbReference type="Gramene" id="PUZ46452">
    <property type="protein sequence ID" value="PUZ46452"/>
    <property type="gene ID" value="GQ55_7G079700"/>
</dbReference>
<gene>
    <name evidence="2" type="ORF">GQ55_7G079700</name>
</gene>